<organism evidence="1 2">
    <name type="scientific">Allobranchiibius huperziae</name>
    <dbReference type="NCBI Taxonomy" id="1874116"/>
    <lineage>
        <taxon>Bacteria</taxon>
        <taxon>Bacillati</taxon>
        <taxon>Actinomycetota</taxon>
        <taxon>Actinomycetes</taxon>
        <taxon>Micrococcales</taxon>
        <taxon>Dermacoccaceae</taxon>
        <taxon>Allobranchiibius</taxon>
    </lineage>
</organism>
<evidence type="ECO:0000313" key="1">
    <source>
        <dbReference type="EMBL" id="NYJ76508.1"/>
    </source>
</evidence>
<protein>
    <submittedName>
        <fullName evidence="1">Uncharacterized protein</fullName>
    </submittedName>
</protein>
<sequence length="89" mass="9799">MNDTADLAEQLVHRALAKGQCAMRCDDSIDVEALRKAVRKLARERGVRIRTGMLDQALVVIRADAALWDQSAAVMREKLIAPSEPNVVS</sequence>
<comment type="caution">
    <text evidence="1">The sequence shown here is derived from an EMBL/GenBank/DDBJ whole genome shotgun (WGS) entry which is preliminary data.</text>
</comment>
<dbReference type="EMBL" id="JACCFW010000003">
    <property type="protein sequence ID" value="NYJ76508.1"/>
    <property type="molecule type" value="Genomic_DNA"/>
</dbReference>
<name>A0A853DIA6_9MICO</name>
<dbReference type="RefSeq" id="WP_179483900.1">
    <property type="nucleotide sequence ID" value="NZ_JACCFW010000003.1"/>
</dbReference>
<proteinExistence type="predicted"/>
<keyword evidence="2" id="KW-1185">Reference proteome</keyword>
<reference evidence="1 2" key="1">
    <citation type="submission" date="2020-07" db="EMBL/GenBank/DDBJ databases">
        <title>Sequencing the genomes of 1000 actinobacteria strains.</title>
        <authorList>
            <person name="Klenk H.-P."/>
        </authorList>
    </citation>
    <scope>NUCLEOTIDE SEQUENCE [LARGE SCALE GENOMIC DNA]</scope>
    <source>
        <strain evidence="1 2">DSM 29531</strain>
    </source>
</reference>
<dbReference type="AlphaFoldDB" id="A0A853DIA6"/>
<accession>A0A853DIA6</accession>
<dbReference type="Proteomes" id="UP000571817">
    <property type="component" value="Unassembled WGS sequence"/>
</dbReference>
<evidence type="ECO:0000313" key="2">
    <source>
        <dbReference type="Proteomes" id="UP000571817"/>
    </source>
</evidence>
<gene>
    <name evidence="1" type="ORF">HNR15_003526</name>
</gene>